<sequence>MARLEIGDSEKKRGDAPCAPAEERPACLFPASDFLHLFRTSYHGRMSIHQVRSRLLIIHKVE</sequence>
<keyword evidence="3" id="KW-1185">Reference proteome</keyword>
<dbReference type="EMBL" id="AWSJ01000318">
    <property type="protein sequence ID" value="ERI06716.1"/>
    <property type="molecule type" value="Genomic_DNA"/>
</dbReference>
<dbReference type="AlphaFoldDB" id="U1Y778"/>
<evidence type="ECO:0000313" key="2">
    <source>
        <dbReference type="EMBL" id="ERI06716.1"/>
    </source>
</evidence>
<evidence type="ECO:0000256" key="1">
    <source>
        <dbReference type="SAM" id="MobiDB-lite"/>
    </source>
</evidence>
<accession>U1Y778</accession>
<reference evidence="2 3" key="1">
    <citation type="submission" date="2013-08" db="EMBL/GenBank/DDBJ databases">
        <authorList>
            <person name="Weinstock G."/>
            <person name="Sodergren E."/>
            <person name="Wylie T."/>
            <person name="Fulton L."/>
            <person name="Fulton R."/>
            <person name="Fronick C."/>
            <person name="O'Laughlin M."/>
            <person name="Godfrey J."/>
            <person name="Miner T."/>
            <person name="Herter B."/>
            <person name="Appelbaum E."/>
            <person name="Cordes M."/>
            <person name="Lek S."/>
            <person name="Wollam A."/>
            <person name="Pepin K.H."/>
            <person name="Palsikar V.B."/>
            <person name="Mitreva M."/>
            <person name="Wilson R.K."/>
        </authorList>
    </citation>
    <scope>NUCLEOTIDE SEQUENCE [LARGE SCALE GENOMIC DNA]</scope>
    <source>
        <strain evidence="2 3">ATCC 12856</strain>
    </source>
</reference>
<organism evidence="2 3">
    <name type="scientific">Aneurinibacillus aneurinilyticus ATCC 12856</name>
    <dbReference type="NCBI Taxonomy" id="649747"/>
    <lineage>
        <taxon>Bacteria</taxon>
        <taxon>Bacillati</taxon>
        <taxon>Bacillota</taxon>
        <taxon>Bacilli</taxon>
        <taxon>Bacillales</taxon>
        <taxon>Paenibacillaceae</taxon>
        <taxon>Aneurinibacillus group</taxon>
        <taxon>Aneurinibacillus</taxon>
    </lineage>
</organism>
<feature type="non-terminal residue" evidence="2">
    <location>
        <position position="62"/>
    </location>
</feature>
<protein>
    <submittedName>
        <fullName evidence="2">Uncharacterized protein</fullName>
    </submittedName>
</protein>
<name>U1Y778_ANEAE</name>
<gene>
    <name evidence="2" type="ORF">HMPREF0083_05202</name>
</gene>
<feature type="region of interest" description="Disordered" evidence="1">
    <location>
        <begin position="1"/>
        <end position="20"/>
    </location>
</feature>
<evidence type="ECO:0000313" key="3">
    <source>
        <dbReference type="Proteomes" id="UP000016511"/>
    </source>
</evidence>
<proteinExistence type="predicted"/>
<dbReference type="HOGENOM" id="CLU_2909150_0_0_9"/>
<comment type="caution">
    <text evidence="2">The sequence shown here is derived from an EMBL/GenBank/DDBJ whole genome shotgun (WGS) entry which is preliminary data.</text>
</comment>
<dbReference type="Proteomes" id="UP000016511">
    <property type="component" value="Unassembled WGS sequence"/>
</dbReference>